<dbReference type="Pfam" id="PF00107">
    <property type="entry name" value="ADH_zinc_N"/>
    <property type="match status" value="1"/>
</dbReference>
<dbReference type="GO" id="GO:0003960">
    <property type="term" value="F:quinone reductase (NADPH) activity"/>
    <property type="evidence" value="ECO:0007669"/>
    <property type="project" value="InterPro"/>
</dbReference>
<dbReference type="InterPro" id="IPR047618">
    <property type="entry name" value="QOR-like"/>
</dbReference>
<dbReference type="Gene3D" id="3.90.180.10">
    <property type="entry name" value="Medium-chain alcohol dehydrogenases, catalytic domain"/>
    <property type="match status" value="1"/>
</dbReference>
<evidence type="ECO:0000256" key="1">
    <source>
        <dbReference type="ARBA" id="ARBA00022857"/>
    </source>
</evidence>
<dbReference type="EMBL" id="UINC01203459">
    <property type="protein sequence ID" value="SVE23725.1"/>
    <property type="molecule type" value="Genomic_DNA"/>
</dbReference>
<feature type="non-terminal residue" evidence="4">
    <location>
        <position position="244"/>
    </location>
</feature>
<dbReference type="InterPro" id="IPR036291">
    <property type="entry name" value="NAD(P)-bd_dom_sf"/>
</dbReference>
<evidence type="ECO:0000259" key="3">
    <source>
        <dbReference type="SMART" id="SM00829"/>
    </source>
</evidence>
<keyword evidence="1" id="KW-0521">NADP</keyword>
<feature type="domain" description="Enoyl reductase (ER)" evidence="3">
    <location>
        <begin position="3"/>
        <end position="243"/>
    </location>
</feature>
<dbReference type="PANTHER" id="PTHR48106:SF13">
    <property type="entry name" value="QUINONE OXIDOREDUCTASE-RELATED"/>
    <property type="match status" value="1"/>
</dbReference>
<dbReference type="Gene3D" id="3.40.50.720">
    <property type="entry name" value="NAD(P)-binding Rossmann-like Domain"/>
    <property type="match status" value="1"/>
</dbReference>
<protein>
    <recommendedName>
        <fullName evidence="3">Enoyl reductase (ER) domain-containing protein</fullName>
    </recommendedName>
</protein>
<dbReference type="GO" id="GO:0008270">
    <property type="term" value="F:zinc ion binding"/>
    <property type="evidence" value="ECO:0007669"/>
    <property type="project" value="InterPro"/>
</dbReference>
<sequence>NRRSMPHPWPVPPLPLILGFEAAGEVISVGPSVEGFAAGDRVAYAMPPHGAYSQERIYPADKLLRVPDGIDDRILAAVMLKGLTARFLVKDTYAVKPGDIILVHAAAGGVGLILCQWARDLGATVIGTVSSDAKAEQARAHGCDRVVVYTRDDFVPTVMEVTDGEGCAVVYESIGKDTFARSLDCLRTMGMLVSYGHASGAPDPVDVIELGRRSLFVTRPAVMHYMAKRSDMEAGAAELFDVIE</sequence>
<dbReference type="CDD" id="cd05286">
    <property type="entry name" value="QOR2"/>
    <property type="match status" value="1"/>
</dbReference>
<keyword evidence="2" id="KW-0560">Oxidoreductase</keyword>
<evidence type="ECO:0000313" key="4">
    <source>
        <dbReference type="EMBL" id="SVE23725.1"/>
    </source>
</evidence>
<dbReference type="InterPro" id="IPR020843">
    <property type="entry name" value="ER"/>
</dbReference>
<dbReference type="SUPFAM" id="SSF51735">
    <property type="entry name" value="NAD(P)-binding Rossmann-fold domains"/>
    <property type="match status" value="1"/>
</dbReference>
<feature type="non-terminal residue" evidence="4">
    <location>
        <position position="1"/>
    </location>
</feature>
<dbReference type="GO" id="GO:0035925">
    <property type="term" value="F:mRNA 3'-UTR AU-rich region binding"/>
    <property type="evidence" value="ECO:0007669"/>
    <property type="project" value="TreeGrafter"/>
</dbReference>
<dbReference type="AlphaFoldDB" id="A0A383BWS5"/>
<dbReference type="InterPro" id="IPR002364">
    <property type="entry name" value="Quin_OxRdtase/zeta-crystal_CS"/>
</dbReference>
<dbReference type="PANTHER" id="PTHR48106">
    <property type="entry name" value="QUINONE OXIDOREDUCTASE PIG3-RELATED"/>
    <property type="match status" value="1"/>
</dbReference>
<dbReference type="InterPro" id="IPR013149">
    <property type="entry name" value="ADH-like_C"/>
</dbReference>
<dbReference type="InterPro" id="IPR011032">
    <property type="entry name" value="GroES-like_sf"/>
</dbReference>
<evidence type="ECO:0000256" key="2">
    <source>
        <dbReference type="ARBA" id="ARBA00023002"/>
    </source>
</evidence>
<dbReference type="InterPro" id="IPR013154">
    <property type="entry name" value="ADH-like_N"/>
</dbReference>
<dbReference type="SUPFAM" id="SSF50129">
    <property type="entry name" value="GroES-like"/>
    <property type="match status" value="1"/>
</dbReference>
<organism evidence="4">
    <name type="scientific">marine metagenome</name>
    <dbReference type="NCBI Taxonomy" id="408172"/>
    <lineage>
        <taxon>unclassified sequences</taxon>
        <taxon>metagenomes</taxon>
        <taxon>ecological metagenomes</taxon>
    </lineage>
</organism>
<dbReference type="PROSITE" id="PS01162">
    <property type="entry name" value="QOR_ZETA_CRYSTAL"/>
    <property type="match status" value="1"/>
</dbReference>
<name>A0A383BWS5_9ZZZZ</name>
<dbReference type="Pfam" id="PF08240">
    <property type="entry name" value="ADH_N"/>
    <property type="match status" value="1"/>
</dbReference>
<dbReference type="GO" id="GO:0005829">
    <property type="term" value="C:cytosol"/>
    <property type="evidence" value="ECO:0007669"/>
    <property type="project" value="TreeGrafter"/>
</dbReference>
<dbReference type="FunFam" id="3.40.50.720:FF:000053">
    <property type="entry name" value="Quinone oxidoreductase 1"/>
    <property type="match status" value="1"/>
</dbReference>
<dbReference type="GO" id="GO:0070402">
    <property type="term" value="F:NADPH binding"/>
    <property type="evidence" value="ECO:0007669"/>
    <property type="project" value="TreeGrafter"/>
</dbReference>
<gene>
    <name evidence="4" type="ORF">METZ01_LOCUS476579</name>
</gene>
<accession>A0A383BWS5</accession>
<reference evidence="4" key="1">
    <citation type="submission" date="2018-05" db="EMBL/GenBank/DDBJ databases">
        <authorList>
            <person name="Lanie J.A."/>
            <person name="Ng W.-L."/>
            <person name="Kazmierczak K.M."/>
            <person name="Andrzejewski T.M."/>
            <person name="Davidsen T.M."/>
            <person name="Wayne K.J."/>
            <person name="Tettelin H."/>
            <person name="Glass J.I."/>
            <person name="Rusch D."/>
            <person name="Podicherti R."/>
            <person name="Tsui H.-C.T."/>
            <person name="Winkler M.E."/>
        </authorList>
    </citation>
    <scope>NUCLEOTIDE SEQUENCE</scope>
</reference>
<dbReference type="SMART" id="SM00829">
    <property type="entry name" value="PKS_ER"/>
    <property type="match status" value="1"/>
</dbReference>
<proteinExistence type="predicted"/>